<protein>
    <submittedName>
        <fullName evidence="2">Auxin-responsive GH3 family protein</fullName>
    </submittedName>
</protein>
<evidence type="ECO:0000259" key="1">
    <source>
        <dbReference type="Pfam" id="PF23572"/>
    </source>
</evidence>
<sequence length="141" mass="16049">MEECLNSVYRQSRVADNSIGPLEIRVVKNGTFEELMDYSISQDASINQYKVPRPLSLKAEKNWVKEGEKSAVVLIPETTFVGVESRVLIPETTFVGVESRVLIPEMTFVGVKYRVLIPETIVWDTLVYLSDTLVIRKQKLQ</sequence>
<name>A0A2U1PHS7_ARTAN</name>
<dbReference type="Pfam" id="PF23572">
    <property type="entry name" value="GH3_C"/>
    <property type="match status" value="1"/>
</dbReference>
<dbReference type="AlphaFoldDB" id="A0A2U1PHS7"/>
<dbReference type="Proteomes" id="UP000245207">
    <property type="component" value="Unassembled WGS sequence"/>
</dbReference>
<dbReference type="OrthoDB" id="10004661at2759"/>
<comment type="caution">
    <text evidence="2">The sequence shown here is derived from an EMBL/GenBank/DDBJ whole genome shotgun (WGS) entry which is preliminary data.</text>
</comment>
<organism evidence="2 3">
    <name type="scientific">Artemisia annua</name>
    <name type="common">Sweet wormwood</name>
    <dbReference type="NCBI Taxonomy" id="35608"/>
    <lineage>
        <taxon>Eukaryota</taxon>
        <taxon>Viridiplantae</taxon>
        <taxon>Streptophyta</taxon>
        <taxon>Embryophyta</taxon>
        <taxon>Tracheophyta</taxon>
        <taxon>Spermatophyta</taxon>
        <taxon>Magnoliopsida</taxon>
        <taxon>eudicotyledons</taxon>
        <taxon>Gunneridae</taxon>
        <taxon>Pentapetalae</taxon>
        <taxon>asterids</taxon>
        <taxon>campanulids</taxon>
        <taxon>Asterales</taxon>
        <taxon>Asteraceae</taxon>
        <taxon>Asteroideae</taxon>
        <taxon>Anthemideae</taxon>
        <taxon>Artemisiinae</taxon>
        <taxon>Artemisia</taxon>
    </lineage>
</organism>
<dbReference type="GO" id="GO:0016881">
    <property type="term" value="F:acid-amino acid ligase activity"/>
    <property type="evidence" value="ECO:0007669"/>
    <property type="project" value="TreeGrafter"/>
</dbReference>
<gene>
    <name evidence="2" type="ORF">CTI12_AA151970</name>
</gene>
<accession>A0A2U1PHS7</accession>
<dbReference type="InterPro" id="IPR055378">
    <property type="entry name" value="GH3_C"/>
</dbReference>
<feature type="domain" description="GH3 C-terminal" evidence="1">
    <location>
        <begin position="1"/>
        <end position="53"/>
    </location>
</feature>
<proteinExistence type="predicted"/>
<dbReference type="EMBL" id="PKPP01001137">
    <property type="protein sequence ID" value="PWA85299.1"/>
    <property type="molecule type" value="Genomic_DNA"/>
</dbReference>
<dbReference type="STRING" id="35608.A0A2U1PHS7"/>
<dbReference type="PANTHER" id="PTHR31901">
    <property type="entry name" value="GH3 DOMAIN-CONTAINING PROTEIN"/>
    <property type="match status" value="1"/>
</dbReference>
<keyword evidence="3" id="KW-1185">Reference proteome</keyword>
<dbReference type="InterPro" id="IPR004993">
    <property type="entry name" value="GH3"/>
</dbReference>
<reference evidence="2 3" key="1">
    <citation type="journal article" date="2018" name="Mol. Plant">
        <title>The genome of Artemisia annua provides insight into the evolution of Asteraceae family and artemisinin biosynthesis.</title>
        <authorList>
            <person name="Shen Q."/>
            <person name="Zhang L."/>
            <person name="Liao Z."/>
            <person name="Wang S."/>
            <person name="Yan T."/>
            <person name="Shi P."/>
            <person name="Liu M."/>
            <person name="Fu X."/>
            <person name="Pan Q."/>
            <person name="Wang Y."/>
            <person name="Lv Z."/>
            <person name="Lu X."/>
            <person name="Zhang F."/>
            <person name="Jiang W."/>
            <person name="Ma Y."/>
            <person name="Chen M."/>
            <person name="Hao X."/>
            <person name="Li L."/>
            <person name="Tang Y."/>
            <person name="Lv G."/>
            <person name="Zhou Y."/>
            <person name="Sun X."/>
            <person name="Brodelius P.E."/>
            <person name="Rose J.K.C."/>
            <person name="Tang K."/>
        </authorList>
    </citation>
    <scope>NUCLEOTIDE SEQUENCE [LARGE SCALE GENOMIC DNA]</scope>
    <source>
        <strain evidence="3">cv. Huhao1</strain>
        <tissue evidence="2">Leaf</tissue>
    </source>
</reference>
<evidence type="ECO:0000313" key="2">
    <source>
        <dbReference type="EMBL" id="PWA85299.1"/>
    </source>
</evidence>
<dbReference type="GO" id="GO:0005737">
    <property type="term" value="C:cytoplasm"/>
    <property type="evidence" value="ECO:0007669"/>
    <property type="project" value="TreeGrafter"/>
</dbReference>
<dbReference type="PANTHER" id="PTHR31901:SF85">
    <property type="entry name" value="GH3 FAMILY PROTEIN"/>
    <property type="match status" value="1"/>
</dbReference>
<evidence type="ECO:0000313" key="3">
    <source>
        <dbReference type="Proteomes" id="UP000245207"/>
    </source>
</evidence>